<dbReference type="GO" id="GO:0005689">
    <property type="term" value="C:U12-type spliceosomal complex"/>
    <property type="evidence" value="ECO:0007669"/>
    <property type="project" value="TreeGrafter"/>
</dbReference>
<feature type="region of interest" description="Disordered" evidence="3">
    <location>
        <begin position="1"/>
        <end position="56"/>
    </location>
</feature>
<feature type="compositionally biased region" description="Basic and acidic residues" evidence="3">
    <location>
        <begin position="267"/>
        <end position="278"/>
    </location>
</feature>
<evidence type="ECO:0000256" key="1">
    <source>
        <dbReference type="ARBA" id="ARBA00022884"/>
    </source>
</evidence>
<accession>A0AAE1ADY5</accession>
<evidence type="ECO:0000256" key="3">
    <source>
        <dbReference type="SAM" id="MobiDB-lite"/>
    </source>
</evidence>
<dbReference type="InterPro" id="IPR012677">
    <property type="entry name" value="Nucleotide-bd_a/b_plait_sf"/>
</dbReference>
<feature type="compositionally biased region" description="Basic and acidic residues" evidence="3">
    <location>
        <begin position="238"/>
        <end position="250"/>
    </location>
</feature>
<evidence type="ECO:0000313" key="6">
    <source>
        <dbReference type="Proteomes" id="UP001283361"/>
    </source>
</evidence>
<dbReference type="GO" id="GO:0000398">
    <property type="term" value="P:mRNA splicing, via spliceosome"/>
    <property type="evidence" value="ECO:0007669"/>
    <property type="project" value="TreeGrafter"/>
</dbReference>
<feature type="region of interest" description="Disordered" evidence="3">
    <location>
        <begin position="444"/>
        <end position="479"/>
    </location>
</feature>
<dbReference type="AlphaFoldDB" id="A0AAE1ADY5"/>
<feature type="domain" description="RRM" evidence="4">
    <location>
        <begin position="576"/>
        <end position="654"/>
    </location>
</feature>
<name>A0AAE1ADY5_9GAST</name>
<protein>
    <recommendedName>
        <fullName evidence="4">RRM domain-containing protein</fullName>
    </recommendedName>
</protein>
<dbReference type="PANTHER" id="PTHR16105">
    <property type="entry name" value="RNA-BINDING REGION-CONTAINING PROTEIN 3"/>
    <property type="match status" value="1"/>
</dbReference>
<comment type="caution">
    <text evidence="5">The sequence shown here is derived from an EMBL/GenBank/DDBJ whole genome shotgun (WGS) entry which is preliminary data.</text>
</comment>
<sequence length="655" mass="73140">MTSYQSKGSSVEGKLPCGNPKRYGGRDVVSMSQGAVRGNKRKAASSTTDADESTKTEAELHLQRLLEKQMKTDVTLSGHFSEHRSFSEATKHRPGVDELIGVHDYQEYKLATDLDAKIDFLRHCGLNDEEIAIKLKQDMGIKTPLESVGYGPEPESQANKLQEIETKIKEKERQLQMPTATKGALLLTRQRMELEASHSQRFDNNINSTPVIKGIQMEPEDGHPNDPINHIPAMLDELEGKTTGEREPRRDRRRRRKQEKRMQYYRQFKEDAGNKGKEGLTSQAVADNETDSDATFSNDPIVPRLSQEDVVADNETDSDATFSNDPIVPRLSQEDVVADNETDSDATFSNDPIVPRLSQEDVVADNETDSDATFSNDPIVPRLSQEDVVADNETDSDATFSNDPIVPRLSQEDVVADNETDSDATFSNDPIVPRLSQEDVVADNETDSDATFSNDPIVPRLSQEDVEDDVTEHTHQPSQITFIDNEVKEKNLDLSKADDEEELSEATCAPRPPDWVSPKAEKRKRKRLQQPVAEEVEIRSDIAFLTKTDIARNRLAIDEIKRVPKFENYTPGNPNKVLFVKNLPRNATITDLMALFGCLQQEGQPRITIRLLSGKMKGQAFVKLPDEATASEALQLVNGYILHSAAVIVAYGKKT</sequence>
<gene>
    <name evidence="5" type="ORF">RRG08_050827</name>
</gene>
<evidence type="ECO:0000256" key="2">
    <source>
        <dbReference type="PROSITE-ProRule" id="PRU00176"/>
    </source>
</evidence>
<keyword evidence="1 2" id="KW-0694">RNA-binding</keyword>
<reference evidence="5" key="1">
    <citation type="journal article" date="2023" name="G3 (Bethesda)">
        <title>A reference genome for the long-term kleptoplast-retaining sea slug Elysia crispata morphotype clarki.</title>
        <authorList>
            <person name="Eastman K.E."/>
            <person name="Pendleton A.L."/>
            <person name="Shaikh M.A."/>
            <person name="Suttiyut T."/>
            <person name="Ogas R."/>
            <person name="Tomko P."/>
            <person name="Gavelis G."/>
            <person name="Widhalm J.R."/>
            <person name="Wisecaver J.H."/>
        </authorList>
    </citation>
    <scope>NUCLEOTIDE SEQUENCE</scope>
    <source>
        <strain evidence="5">ECLA1</strain>
    </source>
</reference>
<dbReference type="GO" id="GO:0030626">
    <property type="term" value="F:U12 snRNA binding"/>
    <property type="evidence" value="ECO:0007669"/>
    <property type="project" value="TreeGrafter"/>
</dbReference>
<dbReference type="Gene3D" id="3.30.70.330">
    <property type="match status" value="1"/>
</dbReference>
<dbReference type="GO" id="GO:0097157">
    <property type="term" value="F:pre-mRNA intronic binding"/>
    <property type="evidence" value="ECO:0007669"/>
    <property type="project" value="TreeGrafter"/>
</dbReference>
<dbReference type="Pfam" id="PF00076">
    <property type="entry name" value="RRM_1"/>
    <property type="match status" value="1"/>
</dbReference>
<dbReference type="PANTHER" id="PTHR16105:SF2">
    <property type="entry name" value="RNA-BINDING PROTEIN 41"/>
    <property type="match status" value="1"/>
</dbReference>
<dbReference type="InterPro" id="IPR035979">
    <property type="entry name" value="RBD_domain_sf"/>
</dbReference>
<keyword evidence="6" id="KW-1185">Reference proteome</keyword>
<proteinExistence type="predicted"/>
<dbReference type="InterPro" id="IPR000504">
    <property type="entry name" value="RRM_dom"/>
</dbReference>
<dbReference type="SMART" id="SM00360">
    <property type="entry name" value="RRM"/>
    <property type="match status" value="1"/>
</dbReference>
<feature type="region of interest" description="Disordered" evidence="3">
    <location>
        <begin position="215"/>
        <end position="306"/>
    </location>
</feature>
<evidence type="ECO:0000313" key="5">
    <source>
        <dbReference type="EMBL" id="KAK3785808.1"/>
    </source>
</evidence>
<evidence type="ECO:0000259" key="4">
    <source>
        <dbReference type="PROSITE" id="PS50102"/>
    </source>
</evidence>
<feature type="region of interest" description="Disordered" evidence="3">
    <location>
        <begin position="497"/>
        <end position="526"/>
    </location>
</feature>
<dbReference type="SUPFAM" id="SSF54928">
    <property type="entry name" value="RNA-binding domain, RBD"/>
    <property type="match status" value="1"/>
</dbReference>
<dbReference type="Proteomes" id="UP001283361">
    <property type="component" value="Unassembled WGS sequence"/>
</dbReference>
<dbReference type="EMBL" id="JAWDGP010002060">
    <property type="protein sequence ID" value="KAK3785808.1"/>
    <property type="molecule type" value="Genomic_DNA"/>
</dbReference>
<dbReference type="PROSITE" id="PS50102">
    <property type="entry name" value="RRM"/>
    <property type="match status" value="1"/>
</dbReference>
<dbReference type="InterPro" id="IPR045164">
    <property type="entry name" value="RBM41/RNPC3"/>
</dbReference>
<organism evidence="5 6">
    <name type="scientific">Elysia crispata</name>
    <name type="common">lettuce slug</name>
    <dbReference type="NCBI Taxonomy" id="231223"/>
    <lineage>
        <taxon>Eukaryota</taxon>
        <taxon>Metazoa</taxon>
        <taxon>Spiralia</taxon>
        <taxon>Lophotrochozoa</taxon>
        <taxon>Mollusca</taxon>
        <taxon>Gastropoda</taxon>
        <taxon>Heterobranchia</taxon>
        <taxon>Euthyneura</taxon>
        <taxon>Panpulmonata</taxon>
        <taxon>Sacoglossa</taxon>
        <taxon>Placobranchoidea</taxon>
        <taxon>Plakobranchidae</taxon>
        <taxon>Elysia</taxon>
    </lineage>
</organism>